<dbReference type="InterPro" id="IPR029063">
    <property type="entry name" value="SAM-dependent_MTases_sf"/>
</dbReference>
<dbReference type="Proteomes" id="UP000389128">
    <property type="component" value="Unassembled WGS sequence"/>
</dbReference>
<dbReference type="PANTHER" id="PTHR43861:SF3">
    <property type="entry name" value="PUTATIVE (AFU_ORTHOLOGUE AFUA_2G14390)-RELATED"/>
    <property type="match status" value="1"/>
</dbReference>
<name>A0A6C2D407_9RHOO</name>
<reference evidence="2 3" key="1">
    <citation type="submission" date="2019-01" db="EMBL/GenBank/DDBJ databases">
        <title>Zoogloea oleivorans genome sequencing and assembly.</title>
        <authorList>
            <person name="Tancsics A."/>
            <person name="Farkas M."/>
            <person name="Kriszt B."/>
            <person name="Maroti G."/>
            <person name="Horvath B."/>
        </authorList>
    </citation>
    <scope>NUCLEOTIDE SEQUENCE [LARGE SCALE GENOMIC DNA]</scope>
    <source>
        <strain evidence="2 3">Buc</strain>
    </source>
</reference>
<keyword evidence="3" id="KW-1185">Reference proteome</keyword>
<organism evidence="2 3">
    <name type="scientific">Zoogloea oleivorans</name>
    <dbReference type="NCBI Taxonomy" id="1552750"/>
    <lineage>
        <taxon>Bacteria</taxon>
        <taxon>Pseudomonadati</taxon>
        <taxon>Pseudomonadota</taxon>
        <taxon>Betaproteobacteria</taxon>
        <taxon>Rhodocyclales</taxon>
        <taxon>Zoogloeaceae</taxon>
        <taxon>Zoogloea</taxon>
    </lineage>
</organism>
<keyword evidence="2" id="KW-0489">Methyltransferase</keyword>
<dbReference type="GO" id="GO:0008168">
    <property type="term" value="F:methyltransferase activity"/>
    <property type="evidence" value="ECO:0007669"/>
    <property type="project" value="UniProtKB-KW"/>
</dbReference>
<evidence type="ECO:0000313" key="3">
    <source>
        <dbReference type="Proteomes" id="UP000389128"/>
    </source>
</evidence>
<dbReference type="Pfam" id="PF13489">
    <property type="entry name" value="Methyltransf_23"/>
    <property type="match status" value="1"/>
</dbReference>
<accession>A0A6C2D407</accession>
<evidence type="ECO:0000256" key="1">
    <source>
        <dbReference type="ARBA" id="ARBA00022679"/>
    </source>
</evidence>
<dbReference type="EMBL" id="SDKK01000003">
    <property type="protein sequence ID" value="TYC61138.1"/>
    <property type="molecule type" value="Genomic_DNA"/>
</dbReference>
<keyword evidence="1 2" id="KW-0808">Transferase</keyword>
<proteinExistence type="predicted"/>
<dbReference type="GO" id="GO:0032259">
    <property type="term" value="P:methylation"/>
    <property type="evidence" value="ECO:0007669"/>
    <property type="project" value="UniProtKB-KW"/>
</dbReference>
<dbReference type="PANTHER" id="PTHR43861">
    <property type="entry name" value="TRANS-ACONITATE 2-METHYLTRANSFERASE-RELATED"/>
    <property type="match status" value="1"/>
</dbReference>
<dbReference type="Gene3D" id="3.40.50.150">
    <property type="entry name" value="Vaccinia Virus protein VP39"/>
    <property type="match status" value="1"/>
</dbReference>
<gene>
    <name evidence="2" type="ORF">ETQ85_03525</name>
</gene>
<evidence type="ECO:0000313" key="2">
    <source>
        <dbReference type="EMBL" id="TYC61138.1"/>
    </source>
</evidence>
<dbReference type="AlphaFoldDB" id="A0A6C2D407"/>
<sequence>MPSSTTAPNSSGNSWASACRQDITAMAAALHRPCPVCTSRTLETLAPLTLPQPSGSPLPDGYRLVACSACDFAFADTPAPQSAYDHYYRSLAKYGGPTGTGAGQNPADLHRLEQLATRIETWLPGPDVRLLDLGCGAGGLLAALAARGYTRAEGLDPDPAAVRAAHSHGLVVQEGLIGDAPARYAGQRFDLIVLSHVAEHLRDLDWLRQLADLLAPGGTLYIEVPDPRGYRCDPRPPYYYFDSEHINHFSPRALARLFSAAGLAPAAFVDCTLSLPDGSTYPAFAGIARALPAADAPDTPPAMLDHLRAYIADSARRAADSVSIQPPLDPAAPLLVWGAGSWAQRLLGQNAIPLPRVVAFLDGAPNKQGQTFAGKPVVSPAEGLSRHPEAQVLVCVAVNPHQIAAEIRRLEPGSARNLHFITERP</sequence>
<comment type="caution">
    <text evidence="2">The sequence shown here is derived from an EMBL/GenBank/DDBJ whole genome shotgun (WGS) entry which is preliminary data.</text>
</comment>
<protein>
    <submittedName>
        <fullName evidence="2">Methyltransferase domain-containing protein</fullName>
    </submittedName>
</protein>
<dbReference type="SUPFAM" id="SSF53335">
    <property type="entry name" value="S-adenosyl-L-methionine-dependent methyltransferases"/>
    <property type="match status" value="2"/>
</dbReference>
<dbReference type="OrthoDB" id="6824364at2"/>